<comment type="caution">
    <text evidence="1">The sequence shown here is derived from an EMBL/GenBank/DDBJ whole genome shotgun (WGS) entry which is preliminary data.</text>
</comment>
<gene>
    <name evidence="1" type="ORF">B0T21DRAFT_351995</name>
</gene>
<protein>
    <submittedName>
        <fullName evidence="1">Uncharacterized protein</fullName>
    </submittedName>
</protein>
<dbReference type="EMBL" id="JAUKTV010000014">
    <property type="protein sequence ID" value="KAK0716555.1"/>
    <property type="molecule type" value="Genomic_DNA"/>
</dbReference>
<proteinExistence type="predicted"/>
<organism evidence="1 2">
    <name type="scientific">Apiosordaria backusii</name>
    <dbReference type="NCBI Taxonomy" id="314023"/>
    <lineage>
        <taxon>Eukaryota</taxon>
        <taxon>Fungi</taxon>
        <taxon>Dikarya</taxon>
        <taxon>Ascomycota</taxon>
        <taxon>Pezizomycotina</taxon>
        <taxon>Sordariomycetes</taxon>
        <taxon>Sordariomycetidae</taxon>
        <taxon>Sordariales</taxon>
        <taxon>Lasiosphaeriaceae</taxon>
        <taxon>Apiosordaria</taxon>
    </lineage>
</organism>
<sequence>MRQVKVQVYAGTIAAHWAPSVLTILPREINEIGGFRDPNSKMGPSIKMLDIWGIPPQPRKPRLYHHLLDPFKFLKPLSYPLHSRSSNEGGQGDKHYTQFVLQKILSTVLTDGLARDSSYGTNHAVYLFTNDTSVNIQNIGSYHGMDSYHFQFDFSGKPGIGLPVKVLLLKSPLASSGLAGYYRYDVNRKKETGRGIMTATILAWGSVETLFLLLWNSTLPPKLEAPFSMEQQMGGKSLRELSRRDVTVRADEKAKARMHFIEDGIEMESLESEKKYL</sequence>
<evidence type="ECO:0000313" key="1">
    <source>
        <dbReference type="EMBL" id="KAK0716555.1"/>
    </source>
</evidence>
<dbReference type="Proteomes" id="UP001172159">
    <property type="component" value="Unassembled WGS sequence"/>
</dbReference>
<accession>A0AA40DV03</accession>
<name>A0AA40DV03_9PEZI</name>
<dbReference type="AlphaFoldDB" id="A0AA40DV03"/>
<keyword evidence="2" id="KW-1185">Reference proteome</keyword>
<reference evidence="1" key="1">
    <citation type="submission" date="2023-06" db="EMBL/GenBank/DDBJ databases">
        <title>Genome-scale phylogeny and comparative genomics of the fungal order Sordariales.</title>
        <authorList>
            <consortium name="Lawrence Berkeley National Laboratory"/>
            <person name="Hensen N."/>
            <person name="Bonometti L."/>
            <person name="Westerberg I."/>
            <person name="Brannstrom I.O."/>
            <person name="Guillou S."/>
            <person name="Cros-Aarteil S."/>
            <person name="Calhoun S."/>
            <person name="Haridas S."/>
            <person name="Kuo A."/>
            <person name="Mondo S."/>
            <person name="Pangilinan J."/>
            <person name="Riley R."/>
            <person name="Labutti K."/>
            <person name="Andreopoulos B."/>
            <person name="Lipzen A."/>
            <person name="Chen C."/>
            <person name="Yanf M."/>
            <person name="Daum C."/>
            <person name="Ng V."/>
            <person name="Clum A."/>
            <person name="Steindorff A."/>
            <person name="Ohm R."/>
            <person name="Martin F."/>
            <person name="Silar P."/>
            <person name="Natvig D."/>
            <person name="Lalanne C."/>
            <person name="Gautier V."/>
            <person name="Ament-Velasquez S.L."/>
            <person name="Kruys A."/>
            <person name="Hutchinson M.I."/>
            <person name="Powell A.J."/>
            <person name="Barry K."/>
            <person name="Miller A.N."/>
            <person name="Grigoriev I.V."/>
            <person name="Debuchy R."/>
            <person name="Gladieux P."/>
            <person name="Thoren M.H."/>
            <person name="Johannesson H."/>
        </authorList>
    </citation>
    <scope>NUCLEOTIDE SEQUENCE</scope>
    <source>
        <strain evidence="1">CBS 540.89</strain>
    </source>
</reference>
<evidence type="ECO:0000313" key="2">
    <source>
        <dbReference type="Proteomes" id="UP001172159"/>
    </source>
</evidence>